<evidence type="ECO:0000256" key="2">
    <source>
        <dbReference type="ARBA" id="ARBA00004870"/>
    </source>
</evidence>
<evidence type="ECO:0000313" key="15">
    <source>
        <dbReference type="Proteomes" id="UP000652681"/>
    </source>
</evidence>
<comment type="similarity">
    <text evidence="13">Belongs to the LpxK family.</text>
</comment>
<keyword evidence="11 13" id="KW-0443">Lipid metabolism</keyword>
<dbReference type="UniPathway" id="UPA00359">
    <property type="reaction ID" value="UER00482"/>
</dbReference>
<evidence type="ECO:0000256" key="7">
    <source>
        <dbReference type="ARBA" id="ARBA00022679"/>
    </source>
</evidence>
<accession>A0A8J6PBA6</accession>
<evidence type="ECO:0000256" key="12">
    <source>
        <dbReference type="ARBA" id="ARBA00029757"/>
    </source>
</evidence>
<dbReference type="HAMAP" id="MF_00409">
    <property type="entry name" value="LpxK"/>
    <property type="match status" value="1"/>
</dbReference>
<sequence length="342" mass="39033">MFLKRILLFPFSFLYGCITAVRNLLYDTGVKKSYPIPGKSIVIGNLSMGGTGKSPHTLYLWNLLKKDHPIAMLSRGYGRKTTGLLEVNDENTSTEVGDEPLMFKKRVGKQTQVIVAENRKTGVDYIRSRDKQAVILLDDAFQHRKVKAGFSILLTDFNRPYYADAVVPAGTLREWKCGKKRADCIVVTKCPELLSDAEKQTIIKKLKVKHDKTVFFSQIIYGSLIPFAKEIPAYTQVLLITGIANPKPLESYLKRFYKVDSIIFSDHHQFTAADLARIHAKFDTFTPQNSIIVTTEKDFVRLEPLLSTTEKQNYPWYYQSITVQLDREEAFNELINNYVDTI</sequence>
<dbReference type="EMBL" id="JACVEL010000002">
    <property type="protein sequence ID" value="MBC9811667.1"/>
    <property type="molecule type" value="Genomic_DNA"/>
</dbReference>
<dbReference type="GO" id="GO:0005524">
    <property type="term" value="F:ATP binding"/>
    <property type="evidence" value="ECO:0007669"/>
    <property type="project" value="UniProtKB-UniRule"/>
</dbReference>
<evidence type="ECO:0000256" key="8">
    <source>
        <dbReference type="ARBA" id="ARBA00022741"/>
    </source>
</evidence>
<evidence type="ECO:0000256" key="4">
    <source>
        <dbReference type="ARBA" id="ARBA00016436"/>
    </source>
</evidence>
<keyword evidence="7 13" id="KW-0808">Transferase</keyword>
<dbReference type="GO" id="GO:0009245">
    <property type="term" value="P:lipid A biosynthetic process"/>
    <property type="evidence" value="ECO:0007669"/>
    <property type="project" value="UniProtKB-UniRule"/>
</dbReference>
<reference evidence="14" key="1">
    <citation type="submission" date="2020-09" db="EMBL/GenBank/DDBJ databases">
        <title>Taishania pollutisoli gen. nov., sp. nov., Isolated from Tetrabromobisphenol A-Contaminated Soil.</title>
        <authorList>
            <person name="Chen Q."/>
        </authorList>
    </citation>
    <scope>NUCLEOTIDE SEQUENCE</scope>
    <source>
        <strain evidence="14">CZZ-1</strain>
    </source>
</reference>
<comment type="pathway">
    <text evidence="2 13">Glycolipid biosynthesis; lipid IV(A) biosynthesis; lipid IV(A) from (3R)-3-hydroxytetradecanoyl-[acyl-carrier-protein] and UDP-N-acetyl-alpha-D-glucosamine: step 6/6.</text>
</comment>
<keyword evidence="15" id="KW-1185">Reference proteome</keyword>
<proteinExistence type="inferred from homology"/>
<keyword evidence="9 13" id="KW-0418">Kinase</keyword>
<comment type="function">
    <text evidence="1 13">Transfers the gamma-phosphate of ATP to the 4'-position of a tetraacyldisaccharide 1-phosphate intermediate (termed DS-1-P) to form tetraacyldisaccharide 1,4'-bis-phosphate (lipid IVA).</text>
</comment>
<evidence type="ECO:0000256" key="5">
    <source>
        <dbReference type="ARBA" id="ARBA00022516"/>
    </source>
</evidence>
<comment type="caution">
    <text evidence="14">The sequence shown here is derived from an EMBL/GenBank/DDBJ whole genome shotgun (WGS) entry which is preliminary data.</text>
</comment>
<organism evidence="14 15">
    <name type="scientific">Taishania pollutisoli</name>
    <dbReference type="NCBI Taxonomy" id="2766479"/>
    <lineage>
        <taxon>Bacteria</taxon>
        <taxon>Pseudomonadati</taxon>
        <taxon>Bacteroidota</taxon>
        <taxon>Flavobacteriia</taxon>
        <taxon>Flavobacteriales</taxon>
        <taxon>Crocinitomicaceae</taxon>
        <taxon>Taishania</taxon>
    </lineage>
</organism>
<evidence type="ECO:0000256" key="1">
    <source>
        <dbReference type="ARBA" id="ARBA00002274"/>
    </source>
</evidence>
<comment type="catalytic activity">
    <reaction evidence="13">
        <text>a lipid A disaccharide + ATP = a lipid IVA + ADP + H(+)</text>
        <dbReference type="Rhea" id="RHEA:67840"/>
        <dbReference type="ChEBI" id="CHEBI:15378"/>
        <dbReference type="ChEBI" id="CHEBI:30616"/>
        <dbReference type="ChEBI" id="CHEBI:176343"/>
        <dbReference type="ChEBI" id="CHEBI:176425"/>
        <dbReference type="ChEBI" id="CHEBI:456216"/>
        <dbReference type="EC" id="2.7.1.130"/>
    </reaction>
</comment>
<dbReference type="EC" id="2.7.1.130" evidence="3 13"/>
<dbReference type="InterPro" id="IPR003758">
    <property type="entry name" value="LpxK"/>
</dbReference>
<dbReference type="Pfam" id="PF02606">
    <property type="entry name" value="LpxK"/>
    <property type="match status" value="1"/>
</dbReference>
<evidence type="ECO:0000256" key="10">
    <source>
        <dbReference type="ARBA" id="ARBA00022840"/>
    </source>
</evidence>
<dbReference type="GO" id="GO:0009029">
    <property type="term" value="F:lipid-A 4'-kinase activity"/>
    <property type="evidence" value="ECO:0007669"/>
    <property type="project" value="UniProtKB-UniRule"/>
</dbReference>
<dbReference type="GO" id="GO:0009244">
    <property type="term" value="P:lipopolysaccharide core region biosynthetic process"/>
    <property type="evidence" value="ECO:0007669"/>
    <property type="project" value="TreeGrafter"/>
</dbReference>
<dbReference type="GO" id="GO:0005886">
    <property type="term" value="C:plasma membrane"/>
    <property type="evidence" value="ECO:0007669"/>
    <property type="project" value="TreeGrafter"/>
</dbReference>
<evidence type="ECO:0000313" key="14">
    <source>
        <dbReference type="EMBL" id="MBC9811667.1"/>
    </source>
</evidence>
<evidence type="ECO:0000256" key="6">
    <source>
        <dbReference type="ARBA" id="ARBA00022556"/>
    </source>
</evidence>
<gene>
    <name evidence="13 14" type="primary">lpxK</name>
    <name evidence="14" type="ORF">H9Y05_04180</name>
</gene>
<name>A0A8J6PBA6_9FLAO</name>
<evidence type="ECO:0000256" key="13">
    <source>
        <dbReference type="HAMAP-Rule" id="MF_00409"/>
    </source>
</evidence>
<dbReference type="PANTHER" id="PTHR42724:SF1">
    <property type="entry name" value="TETRAACYLDISACCHARIDE 4'-KINASE, MITOCHONDRIAL-RELATED"/>
    <property type="match status" value="1"/>
</dbReference>
<evidence type="ECO:0000256" key="9">
    <source>
        <dbReference type="ARBA" id="ARBA00022777"/>
    </source>
</evidence>
<dbReference type="AlphaFoldDB" id="A0A8J6PBA6"/>
<dbReference type="Proteomes" id="UP000652681">
    <property type="component" value="Unassembled WGS sequence"/>
</dbReference>
<dbReference type="RefSeq" id="WP_216713581.1">
    <property type="nucleotide sequence ID" value="NZ_JACVEL010000002.1"/>
</dbReference>
<keyword evidence="8 13" id="KW-0547">Nucleotide-binding</keyword>
<keyword evidence="5 13" id="KW-0444">Lipid biosynthesis</keyword>
<dbReference type="PROSITE" id="PS51257">
    <property type="entry name" value="PROKAR_LIPOPROTEIN"/>
    <property type="match status" value="1"/>
</dbReference>
<evidence type="ECO:0000256" key="11">
    <source>
        <dbReference type="ARBA" id="ARBA00023098"/>
    </source>
</evidence>
<keyword evidence="10 13" id="KW-0067">ATP-binding</keyword>
<dbReference type="NCBIfam" id="TIGR00682">
    <property type="entry name" value="lpxK"/>
    <property type="match status" value="1"/>
</dbReference>
<keyword evidence="6 13" id="KW-0441">Lipid A biosynthesis</keyword>
<evidence type="ECO:0000256" key="3">
    <source>
        <dbReference type="ARBA" id="ARBA00012071"/>
    </source>
</evidence>
<dbReference type="PANTHER" id="PTHR42724">
    <property type="entry name" value="TETRAACYLDISACCHARIDE 4'-KINASE"/>
    <property type="match status" value="1"/>
</dbReference>
<comment type="caution">
    <text evidence="13">Lacks conserved residue(s) required for the propagation of feature annotation.</text>
</comment>
<protein>
    <recommendedName>
        <fullName evidence="4 13">Tetraacyldisaccharide 4'-kinase</fullName>
        <ecNumber evidence="3 13">2.7.1.130</ecNumber>
    </recommendedName>
    <alternativeName>
        <fullName evidence="12 13">Lipid A 4'-kinase</fullName>
    </alternativeName>
</protein>